<dbReference type="InterPro" id="IPR003874">
    <property type="entry name" value="CDC45"/>
</dbReference>
<dbReference type="PANTHER" id="PTHR10507:SF0">
    <property type="entry name" value="CELL DIVISION CONTROL PROTEIN 45 HOMOLOG"/>
    <property type="match status" value="1"/>
</dbReference>
<dbReference type="GO" id="GO:0031261">
    <property type="term" value="C:DNA replication preinitiation complex"/>
    <property type="evidence" value="ECO:0007669"/>
    <property type="project" value="TreeGrafter"/>
</dbReference>
<reference evidence="6 7" key="1">
    <citation type="submission" date="2019-01" db="EMBL/GenBank/DDBJ databases">
        <title>Draft Genome and Complete Hox-Cluster Characterization of the Sterlet Sturgeon (Acipenser ruthenus).</title>
        <authorList>
            <person name="Wei Q."/>
        </authorList>
    </citation>
    <scope>NUCLEOTIDE SEQUENCE [LARGE SCALE GENOMIC DNA]</scope>
    <source>
        <strain evidence="6">WHYD16114868_AA</strain>
        <tissue evidence="6">Blood</tissue>
    </source>
</reference>
<evidence type="ECO:0000313" key="6">
    <source>
        <dbReference type="EMBL" id="RXM93475.1"/>
    </source>
</evidence>
<dbReference type="Pfam" id="PF02724">
    <property type="entry name" value="CDC45"/>
    <property type="match status" value="2"/>
</dbReference>
<dbReference type="GO" id="GO:1902977">
    <property type="term" value="P:mitotic DNA replication preinitiation complex assembly"/>
    <property type="evidence" value="ECO:0007669"/>
    <property type="project" value="TreeGrafter"/>
</dbReference>
<organism evidence="6 7">
    <name type="scientific">Acipenser ruthenus</name>
    <name type="common">Sterlet sturgeon</name>
    <dbReference type="NCBI Taxonomy" id="7906"/>
    <lineage>
        <taxon>Eukaryota</taxon>
        <taxon>Metazoa</taxon>
        <taxon>Chordata</taxon>
        <taxon>Craniata</taxon>
        <taxon>Vertebrata</taxon>
        <taxon>Euteleostomi</taxon>
        <taxon>Actinopterygii</taxon>
        <taxon>Chondrostei</taxon>
        <taxon>Acipenseriformes</taxon>
        <taxon>Acipenseridae</taxon>
        <taxon>Acipenser</taxon>
    </lineage>
</organism>
<evidence type="ECO:0000256" key="3">
    <source>
        <dbReference type="ARBA" id="ARBA00022705"/>
    </source>
</evidence>
<dbReference type="GO" id="GO:0003697">
    <property type="term" value="F:single-stranded DNA binding"/>
    <property type="evidence" value="ECO:0007669"/>
    <property type="project" value="TreeGrafter"/>
</dbReference>
<dbReference type="GO" id="GO:0003682">
    <property type="term" value="F:chromatin binding"/>
    <property type="evidence" value="ECO:0007669"/>
    <property type="project" value="TreeGrafter"/>
</dbReference>
<dbReference type="PANTHER" id="PTHR10507">
    <property type="entry name" value="CDC45-RELATED PROTEIN"/>
    <property type="match status" value="1"/>
</dbReference>
<evidence type="ECO:0000256" key="1">
    <source>
        <dbReference type="ARBA" id="ARBA00004123"/>
    </source>
</evidence>
<keyword evidence="4" id="KW-0539">Nucleus</keyword>
<comment type="subcellular location">
    <subcellularLocation>
        <location evidence="1">Nucleus</location>
    </subcellularLocation>
</comment>
<keyword evidence="3" id="KW-0235">DNA replication</keyword>
<dbReference type="GO" id="GO:0006270">
    <property type="term" value="P:DNA replication initiation"/>
    <property type="evidence" value="ECO:0007669"/>
    <property type="project" value="InterPro"/>
</dbReference>
<protein>
    <submittedName>
        <fullName evidence="6">Cell division control protein 45-like</fullName>
    </submittedName>
</protein>
<dbReference type="EMBL" id="SCEB01004554">
    <property type="protein sequence ID" value="RXM93475.1"/>
    <property type="molecule type" value="Genomic_DNA"/>
</dbReference>
<dbReference type="Proteomes" id="UP000289886">
    <property type="component" value="Unassembled WGS sequence"/>
</dbReference>
<dbReference type="AlphaFoldDB" id="A0A444UZ61"/>
<comment type="caution">
    <text evidence="6">The sequence shown here is derived from an EMBL/GenBank/DDBJ whole genome shotgun (WGS) entry which is preliminary data.</text>
</comment>
<dbReference type="GO" id="GO:0000727">
    <property type="term" value="P:double-strand break repair via break-induced replication"/>
    <property type="evidence" value="ECO:0007669"/>
    <property type="project" value="TreeGrafter"/>
</dbReference>
<evidence type="ECO:0000313" key="7">
    <source>
        <dbReference type="Proteomes" id="UP000289886"/>
    </source>
</evidence>
<proteinExistence type="inferred from homology"/>
<sequence length="463" mass="53388">MFVSDIRKEFYDVIVNQRVALLVSADVDALCACKILQALFHCDHVQYTLVPVTGWQELETAFLEHKEQFRYFVLINCGANIDLLETLQPDEDSVFFICDTHRPIDVVNVYNDTQGAVERRIERRREKRDWEARRREILFDYEQYEYHGTSSALVMFELAWVMSKDSKDMLCMKYVTDVGTLQRHVSRHNHRNEDEENSLSIDCMRISFEYDLHLALYQHWSLYESICNSCYTSSHFKLWSIHGQKKLQEFLADMGMKDIRIQTFSVHFGFKNKFLASDVVHAAAALLENIEKDESGTDNFIKALDSLSRSNLEKLHHGIKLAKKKLISVQQTIASCICTNQILSQGPFLYCYLMEGTPDVKLFSKPMSLSILSKYLLKAFVRSTKNKRCRLLPLIMAAPMDVEKGTVIVLGIPPEAESSDKKNFFGRAFEKAAESTSSRTLHDHFDTSSKCFAFLFESYIGGK</sequence>
<comment type="similarity">
    <text evidence="2">Belongs to the CDC45 family.</text>
</comment>
<dbReference type="GO" id="GO:0051301">
    <property type="term" value="P:cell division"/>
    <property type="evidence" value="ECO:0007669"/>
    <property type="project" value="UniProtKB-KW"/>
</dbReference>
<dbReference type="GO" id="GO:0003688">
    <property type="term" value="F:DNA replication origin binding"/>
    <property type="evidence" value="ECO:0007669"/>
    <property type="project" value="TreeGrafter"/>
</dbReference>
<accession>A0A444UZ61</accession>
<name>A0A444UZ61_ACIRT</name>
<evidence type="ECO:0000256" key="4">
    <source>
        <dbReference type="ARBA" id="ARBA00023242"/>
    </source>
</evidence>
<evidence type="ECO:0000256" key="5">
    <source>
        <dbReference type="ARBA" id="ARBA00023306"/>
    </source>
</evidence>
<keyword evidence="7" id="KW-1185">Reference proteome</keyword>
<keyword evidence="5" id="KW-0131">Cell cycle</keyword>
<keyword evidence="6" id="KW-0132">Cell division</keyword>
<gene>
    <name evidence="6" type="ORF">EOD39_19035</name>
</gene>
<evidence type="ECO:0000256" key="2">
    <source>
        <dbReference type="ARBA" id="ARBA00010727"/>
    </source>
</evidence>